<dbReference type="CDD" id="cd01657">
    <property type="entry name" value="Ribosomal_L7_archeal_euk"/>
    <property type="match status" value="1"/>
</dbReference>
<sequence length="152" mass="17319">MYAIIRIRGRTGIKKNIADTLDMLNLTRISHAVVIPETPSYKGMLQKAKDYITWGEVSEDTFKLLVSERGRLPGNKRVTDEYVKENTDYDSVEALAVAIYNEETTLKDSGLKPLFRLNPPRKGYENTKKTFVEGGSLGYRSEKINELLEKMI</sequence>
<comment type="caution">
    <text evidence="6">The sequence shown here is derived from an EMBL/GenBank/DDBJ whole genome shotgun (WGS) entry which is preliminary data.</text>
</comment>
<dbReference type="EMBL" id="NGJK01000054">
    <property type="protein sequence ID" value="RAP03013.1"/>
    <property type="molecule type" value="Genomic_DNA"/>
</dbReference>
<dbReference type="RefSeq" id="WP_112149561.1">
    <property type="nucleotide sequence ID" value="NZ_NGJK01000054.1"/>
</dbReference>
<dbReference type="NCBIfam" id="TIGR01309">
    <property type="entry name" value="uL30_arch"/>
    <property type="match status" value="1"/>
</dbReference>
<evidence type="ECO:0000256" key="3">
    <source>
        <dbReference type="ARBA" id="ARBA00023274"/>
    </source>
</evidence>
<evidence type="ECO:0000256" key="1">
    <source>
        <dbReference type="ARBA" id="ARBA00007594"/>
    </source>
</evidence>
<dbReference type="AlphaFoldDB" id="A0A328Q0I2"/>
<reference evidence="6 7" key="1">
    <citation type="submission" date="2017-05" db="EMBL/GenBank/DDBJ databases">
        <title>Host range expansion of the Methanosphaera genus to humans and monogastric animals involves recent and extensive reduction in genome content.</title>
        <authorList>
            <person name="Hoedt E.C."/>
            <person name="Volmer J.G."/>
            <person name="Parks D.H."/>
            <person name="Rosewarne C.P."/>
            <person name="Denman S.E."/>
            <person name="Mcsweeney C.S."/>
            <person name="O Cuiv P."/>
            <person name="Hugenholtz P."/>
            <person name="Tyson G.W."/>
            <person name="Morrison M."/>
        </authorList>
    </citation>
    <scope>NUCLEOTIDE SEQUENCE [LARGE SCALE GENOMIC DNA]</scope>
    <source>
        <strain evidence="6 7">PA5</strain>
    </source>
</reference>
<dbReference type="PROSITE" id="PS00634">
    <property type="entry name" value="RIBOSOMAL_L30"/>
    <property type="match status" value="1"/>
</dbReference>
<dbReference type="InterPro" id="IPR018038">
    <property type="entry name" value="Ribosomal_uL30_CS"/>
</dbReference>
<evidence type="ECO:0000256" key="2">
    <source>
        <dbReference type="ARBA" id="ARBA00022980"/>
    </source>
</evidence>
<dbReference type="GO" id="GO:0003723">
    <property type="term" value="F:RNA binding"/>
    <property type="evidence" value="ECO:0007669"/>
    <property type="project" value="TreeGrafter"/>
</dbReference>
<accession>A0A328Q0I2</accession>
<dbReference type="GO" id="GO:0003735">
    <property type="term" value="F:structural constituent of ribosome"/>
    <property type="evidence" value="ECO:0007669"/>
    <property type="project" value="UniProtKB-UniRule"/>
</dbReference>
<comment type="similarity">
    <text evidence="1 4">Belongs to the universal ribosomal protein uL30 family.</text>
</comment>
<dbReference type="GO" id="GO:0006412">
    <property type="term" value="P:translation"/>
    <property type="evidence" value="ECO:0007669"/>
    <property type="project" value="UniProtKB-UniRule"/>
</dbReference>
<dbReference type="InterPro" id="IPR036919">
    <property type="entry name" value="Ribo_uL30_ferredoxin-like_sf"/>
</dbReference>
<dbReference type="InterPro" id="IPR039699">
    <property type="entry name" value="Ribosomal_uL30"/>
</dbReference>
<proteinExistence type="inferred from homology"/>
<keyword evidence="3 4" id="KW-0687">Ribonucleoprotein</keyword>
<dbReference type="InterPro" id="IPR005997">
    <property type="entry name" value="Ribosomal_uL30_arc"/>
</dbReference>
<dbReference type="Gene3D" id="3.30.1390.20">
    <property type="entry name" value="Ribosomal protein L30, ferredoxin-like fold domain"/>
    <property type="match status" value="1"/>
</dbReference>
<dbReference type="NCBIfam" id="NF004711">
    <property type="entry name" value="PRK06049.1"/>
    <property type="match status" value="1"/>
</dbReference>
<dbReference type="SUPFAM" id="SSF55129">
    <property type="entry name" value="Ribosomal protein L30p/L7e"/>
    <property type="match status" value="1"/>
</dbReference>
<evidence type="ECO:0000259" key="5">
    <source>
        <dbReference type="Pfam" id="PF00327"/>
    </source>
</evidence>
<dbReference type="PANTHER" id="PTHR11524">
    <property type="entry name" value="60S RIBOSOMAL PROTEIN L7"/>
    <property type="match status" value="1"/>
</dbReference>
<protein>
    <recommendedName>
        <fullName evidence="4">Large ribosomal subunit protein uL30</fullName>
    </recommendedName>
</protein>
<dbReference type="PANTHER" id="PTHR11524:SF16">
    <property type="entry name" value="LARGE RIBOSOMAL SUBUNIT PROTEIN UL30"/>
    <property type="match status" value="1"/>
</dbReference>
<dbReference type="Pfam" id="PF00327">
    <property type="entry name" value="Ribosomal_L30"/>
    <property type="match status" value="1"/>
</dbReference>
<organism evidence="6 7">
    <name type="scientific">Methanosphaera stadtmanae</name>
    <dbReference type="NCBI Taxonomy" id="2317"/>
    <lineage>
        <taxon>Archaea</taxon>
        <taxon>Methanobacteriati</taxon>
        <taxon>Methanobacteriota</taxon>
        <taxon>Methanomada group</taxon>
        <taxon>Methanobacteria</taxon>
        <taxon>Methanobacteriales</taxon>
        <taxon>Methanobacteriaceae</taxon>
        <taxon>Methanosphaera</taxon>
    </lineage>
</organism>
<comment type="subunit">
    <text evidence="4">Part of the 50S ribosomal subunit.</text>
</comment>
<evidence type="ECO:0000256" key="4">
    <source>
        <dbReference type="HAMAP-Rule" id="MF_01371"/>
    </source>
</evidence>
<name>A0A328Q0I2_9EURY</name>
<dbReference type="HAMAP" id="MF_01371_A">
    <property type="entry name" value="Ribosomal_uL30_A"/>
    <property type="match status" value="1"/>
</dbReference>
<dbReference type="InterPro" id="IPR035808">
    <property type="entry name" value="Ribosomal_uL30_euk_arc"/>
</dbReference>
<dbReference type="Gene3D" id="1.10.15.30">
    <property type="match status" value="1"/>
</dbReference>
<dbReference type="GO" id="GO:0000463">
    <property type="term" value="P:maturation of LSU-rRNA from tricistronic rRNA transcript (SSU-rRNA, 5.8S rRNA, LSU-rRNA)"/>
    <property type="evidence" value="ECO:0007669"/>
    <property type="project" value="TreeGrafter"/>
</dbReference>
<dbReference type="Proteomes" id="UP000248557">
    <property type="component" value="Unassembled WGS sequence"/>
</dbReference>
<evidence type="ECO:0000313" key="7">
    <source>
        <dbReference type="Proteomes" id="UP000248557"/>
    </source>
</evidence>
<gene>
    <name evidence="4" type="primary">rpl30</name>
    <name evidence="6" type="ORF">CA615_04435</name>
</gene>
<dbReference type="GO" id="GO:0022625">
    <property type="term" value="C:cytosolic large ribosomal subunit"/>
    <property type="evidence" value="ECO:0007669"/>
    <property type="project" value="UniProtKB-UniRule"/>
</dbReference>
<keyword evidence="2 4" id="KW-0689">Ribosomal protein</keyword>
<feature type="domain" description="Large ribosomal subunit protein uL30-like ferredoxin-like fold" evidence="5">
    <location>
        <begin position="2"/>
        <end position="52"/>
    </location>
</feature>
<evidence type="ECO:0000313" key="6">
    <source>
        <dbReference type="EMBL" id="RAP03013.1"/>
    </source>
</evidence>
<dbReference type="InterPro" id="IPR016082">
    <property type="entry name" value="Ribosomal_uL30_ferredoxin-like"/>
</dbReference>